<dbReference type="AlphaFoldDB" id="A0AAJ7SIP3"/>
<proteinExistence type="predicted"/>
<keyword evidence="5" id="KW-0378">Hydrolase</keyword>
<dbReference type="InterPro" id="IPR000073">
    <property type="entry name" value="AB_hydrolase_1"/>
</dbReference>
<accession>A0AAJ7SIP3</accession>
<dbReference type="Pfam" id="PF00561">
    <property type="entry name" value="Abhydrolase_1"/>
    <property type="match status" value="1"/>
</dbReference>
<evidence type="ECO:0000259" key="3">
    <source>
        <dbReference type="Pfam" id="PF00561"/>
    </source>
</evidence>
<dbReference type="GeneID" id="100903431"/>
<keyword evidence="1" id="KW-0442">Lipid degradation</keyword>
<feature type="domain" description="AB hydrolase-1" evidence="3">
    <location>
        <begin position="75"/>
        <end position="176"/>
    </location>
</feature>
<name>A0AAJ7SIP3_9ACAR</name>
<keyword evidence="2" id="KW-0443">Lipid metabolism</keyword>
<dbReference type="Gene3D" id="3.40.50.1820">
    <property type="entry name" value="alpha/beta hydrolase"/>
    <property type="match status" value="1"/>
</dbReference>
<dbReference type="InterPro" id="IPR029058">
    <property type="entry name" value="AB_hydrolase_fold"/>
</dbReference>
<protein>
    <submittedName>
        <fullName evidence="5">Lysosomal acid lipase/cholesteryl ester hydrolase</fullName>
    </submittedName>
</protein>
<evidence type="ECO:0000313" key="5">
    <source>
        <dbReference type="RefSeq" id="XP_028968487.1"/>
    </source>
</evidence>
<evidence type="ECO:0000256" key="1">
    <source>
        <dbReference type="ARBA" id="ARBA00022963"/>
    </source>
</evidence>
<evidence type="ECO:0000313" key="4">
    <source>
        <dbReference type="Proteomes" id="UP000694867"/>
    </source>
</evidence>
<reference evidence="5" key="1">
    <citation type="submission" date="2025-08" db="UniProtKB">
        <authorList>
            <consortium name="RefSeq"/>
        </authorList>
    </citation>
    <scope>IDENTIFICATION</scope>
</reference>
<dbReference type="RefSeq" id="XP_028968487.1">
    <property type="nucleotide sequence ID" value="XM_029112654.1"/>
</dbReference>
<gene>
    <name evidence="5" type="primary">LOC100903431</name>
</gene>
<dbReference type="GO" id="GO:0016042">
    <property type="term" value="P:lipid catabolic process"/>
    <property type="evidence" value="ECO:0007669"/>
    <property type="project" value="UniProtKB-KW"/>
</dbReference>
<dbReference type="PANTHER" id="PTHR11005">
    <property type="entry name" value="LYSOSOMAL ACID LIPASE-RELATED"/>
    <property type="match status" value="1"/>
</dbReference>
<dbReference type="SUPFAM" id="SSF53474">
    <property type="entry name" value="alpha/beta-Hydrolases"/>
    <property type="match status" value="1"/>
</dbReference>
<dbReference type="KEGG" id="goe:100903431"/>
<keyword evidence="4" id="KW-1185">Reference proteome</keyword>
<dbReference type="Proteomes" id="UP000694867">
    <property type="component" value="Unplaced"/>
</dbReference>
<sequence length="485" mass="54312">MGSYGKFCFESRSFRLTIGIRERIKISELVLSKGFIPEEHHVITEDKYILGVVYISTPLFLDSDAFVADFANNSLAFLLADNGFDVWIGNIRGTKYSRAMVGKPDPSASDTSFFDYTFIDAGLKDIPAGIEYALAKTGRLRLFYVGHSQATAGLFALLSYRPEFNEKIIAMAALCPFRRISCNVGQDMQFGTLANIAHFYRSLNVRAGASLDTMDPCSSFTIDKLRWLQALRSVFGEFPPKTGLHQNLLCKISNSLCAFALHFGLGTAPNLNQSRLDVYVTFMPAPTSLKNLVFFGQVRRPYICRVGAATTPTKSTILTTMTSHGAGEVYRHCSIRKNRTCLPTARVNRDGSSRRTFEYPFGCTMETMTVTLQQWKQSGSRENFQIIGAPSIWAQILDIGTSLCPLTTQVMSTMLCIFSTISWRKHADSEVTLKSRHRSRDFQFHTQLPHLLESTKHVTNRRSKVMVSNKSVSVLIQRVVPVDES</sequence>
<evidence type="ECO:0000256" key="2">
    <source>
        <dbReference type="ARBA" id="ARBA00023098"/>
    </source>
</evidence>
<organism evidence="4 5">
    <name type="scientific">Galendromus occidentalis</name>
    <name type="common">western predatory mite</name>
    <dbReference type="NCBI Taxonomy" id="34638"/>
    <lineage>
        <taxon>Eukaryota</taxon>
        <taxon>Metazoa</taxon>
        <taxon>Ecdysozoa</taxon>
        <taxon>Arthropoda</taxon>
        <taxon>Chelicerata</taxon>
        <taxon>Arachnida</taxon>
        <taxon>Acari</taxon>
        <taxon>Parasitiformes</taxon>
        <taxon>Mesostigmata</taxon>
        <taxon>Gamasina</taxon>
        <taxon>Phytoseioidea</taxon>
        <taxon>Phytoseiidae</taxon>
        <taxon>Typhlodrominae</taxon>
        <taxon>Galendromus</taxon>
    </lineage>
</organism>
<dbReference type="GO" id="GO:0016787">
    <property type="term" value="F:hydrolase activity"/>
    <property type="evidence" value="ECO:0007669"/>
    <property type="project" value="UniProtKB-KW"/>
</dbReference>